<dbReference type="OrthoDB" id="1099638at2759"/>
<dbReference type="Pfam" id="PF05056">
    <property type="entry name" value="DUF674"/>
    <property type="match status" value="1"/>
</dbReference>
<proteinExistence type="predicted"/>
<reference evidence="1" key="1">
    <citation type="submission" date="2020-07" db="EMBL/GenBank/DDBJ databases">
        <title>Ethylene signaling mediates host invasion by parasitic plants.</title>
        <authorList>
            <person name="Yoshida S."/>
        </authorList>
    </citation>
    <scope>NUCLEOTIDE SEQUENCE</scope>
    <source>
        <strain evidence="1">Okayama</strain>
    </source>
</reference>
<dbReference type="AlphaFoldDB" id="A0A830B2G4"/>
<name>A0A830B2G4_9LAMI</name>
<protein>
    <submittedName>
        <fullName evidence="1">Uncharacterized protein</fullName>
    </submittedName>
</protein>
<accession>A0A830B2G4</accession>
<dbReference type="PANTHER" id="PTHR33103:SF27">
    <property type="entry name" value="OS04G0594700 PROTEIN"/>
    <property type="match status" value="1"/>
</dbReference>
<evidence type="ECO:0000313" key="2">
    <source>
        <dbReference type="Proteomes" id="UP000653305"/>
    </source>
</evidence>
<dbReference type="EMBL" id="BMAC01000010">
    <property type="protein sequence ID" value="GFP79549.1"/>
    <property type="molecule type" value="Genomic_DNA"/>
</dbReference>
<keyword evidence="2" id="KW-1185">Reference proteome</keyword>
<comment type="caution">
    <text evidence="1">The sequence shown here is derived from an EMBL/GenBank/DDBJ whole genome shotgun (WGS) entry which is preliminary data.</text>
</comment>
<dbReference type="InterPro" id="IPR007750">
    <property type="entry name" value="DUF674"/>
</dbReference>
<sequence length="428" mass="47810">MSDAKLSLKVIINKQNTKVLFAEADSDFTDVLLSFLTLPLGKIARVLDKQYGDEAPVFGSLTTLYKGLANLDSAHFWTEGGKQMLLDPRSSFHDTQPIKYFSCENMTCKTSRLTMSIGMYYGTAICRNCGEQLKREIPVRDSASQAADGDGGVFTISLATFVISDDLQILPNVTASVVQILSYLGISDVEGAVVRNVSFGINEIKDLLKWSLLSRTPLTNLILNKENISSAFATAMGMSSPRIEKVWDSNSRAMTLKVIVRKSTREFLFAEADEVFADFLFSLLTVPLGGVGWLLGCSTDLKNIDNLYRSVANMNGNKYMKQNAKAMLLKPKLPYGYASENRILPLFEQEAPFLYYYKGNILFNEYLGRPYTRRKGNYVKGPRMFMITDDLTVTPLCTASGISMFSDLKIPLSDIHEMQLQIEFEEVI</sequence>
<dbReference type="PANTHER" id="PTHR33103">
    <property type="entry name" value="OS01G0153900 PROTEIN"/>
    <property type="match status" value="1"/>
</dbReference>
<organism evidence="1 2">
    <name type="scientific">Phtheirospermum japonicum</name>
    <dbReference type="NCBI Taxonomy" id="374723"/>
    <lineage>
        <taxon>Eukaryota</taxon>
        <taxon>Viridiplantae</taxon>
        <taxon>Streptophyta</taxon>
        <taxon>Embryophyta</taxon>
        <taxon>Tracheophyta</taxon>
        <taxon>Spermatophyta</taxon>
        <taxon>Magnoliopsida</taxon>
        <taxon>eudicotyledons</taxon>
        <taxon>Gunneridae</taxon>
        <taxon>Pentapetalae</taxon>
        <taxon>asterids</taxon>
        <taxon>lamiids</taxon>
        <taxon>Lamiales</taxon>
        <taxon>Orobanchaceae</taxon>
        <taxon>Orobanchaceae incertae sedis</taxon>
        <taxon>Phtheirospermum</taxon>
    </lineage>
</organism>
<gene>
    <name evidence="1" type="ORF">PHJA_000098400</name>
</gene>
<dbReference type="Proteomes" id="UP000653305">
    <property type="component" value="Unassembled WGS sequence"/>
</dbReference>
<evidence type="ECO:0000313" key="1">
    <source>
        <dbReference type="EMBL" id="GFP79549.1"/>
    </source>
</evidence>